<reference evidence="3" key="1">
    <citation type="submission" date="2022-12" db="EMBL/GenBank/DDBJ databases">
        <authorList>
            <person name="Petersen C."/>
        </authorList>
    </citation>
    <scope>NUCLEOTIDE SEQUENCE</scope>
    <source>
        <strain evidence="3">IBT 16125</strain>
    </source>
</reference>
<keyword evidence="2" id="KW-0472">Membrane</keyword>
<gene>
    <name evidence="3" type="ORF">N7458_001604</name>
</gene>
<dbReference type="AlphaFoldDB" id="A0AAD6CDL1"/>
<feature type="compositionally biased region" description="Basic and acidic residues" evidence="1">
    <location>
        <begin position="252"/>
        <end position="261"/>
    </location>
</feature>
<sequence>MPAVPSAIELLGNSLVHRSTNITSPNATVQVLEVVCAWPVSGQYGPGTRVLYYASMAACIFARKLEWIRSACLAAALLFPAVAALHGIVLATLHRNGAVDMDVYGAFQLCAIGILTAPVTVRLSKTYFNNPGRDIIFLWTGLLLAGLLSLTVEFIRLDATTCPPDDPASIAWTLTGKFFYNSTCGMTCGADGPFSPLRQDSADNIYVIPVPHELTFNTATLLAAACCIPAILSLVSTWIKILEKNWEKISPKDRPYEKSDEQPIEGTNGATPKQMTGIANRIRGWLTLIEIPVFIAAVLAILIKGEMNFFSPPVKYQTEPIQSIGQWAPIVGTGLAVIGSLYLLLAADMEAEENESQELETQAPQSDGRVPTQCQACARCHHHTISNEITDRDSDSPRSSQSERDQLSTEIGRIATEPSVSSTKIRRATTNQSMKSIDTGGRRQVARLLNLASKQLAAKAHNHMEDSGFNAQEKMKFPEIPGEFLRNEKLPDIQKAYSNTPLPRSRATSFVGSVRSNSSNGEGSSRILQGPFRQLSLQVPPPARMTGHRPHSNTLPSRRNSFEYTIQQKGTITPSWTEEPGSLDGMPYFERHPASPSPNTAPTDFQVSLSTPPCPQDTAPQIVVSSSKEEQEEQKGQKGQKDLD</sequence>
<comment type="caution">
    <text evidence="3">The sequence shown here is derived from an EMBL/GenBank/DDBJ whole genome shotgun (WGS) entry which is preliminary data.</text>
</comment>
<evidence type="ECO:0000256" key="2">
    <source>
        <dbReference type="SAM" id="Phobius"/>
    </source>
</evidence>
<dbReference type="Proteomes" id="UP001213681">
    <property type="component" value="Unassembled WGS sequence"/>
</dbReference>
<accession>A0AAD6CDL1</accession>
<feature type="transmembrane region" description="Helical" evidence="2">
    <location>
        <begin position="219"/>
        <end position="239"/>
    </location>
</feature>
<feature type="transmembrane region" description="Helical" evidence="2">
    <location>
        <begin position="285"/>
        <end position="304"/>
    </location>
</feature>
<feature type="transmembrane region" description="Helical" evidence="2">
    <location>
        <begin position="324"/>
        <end position="345"/>
    </location>
</feature>
<evidence type="ECO:0000313" key="4">
    <source>
        <dbReference type="Proteomes" id="UP001213681"/>
    </source>
</evidence>
<feature type="compositionally biased region" description="Basic and acidic residues" evidence="1">
    <location>
        <begin position="627"/>
        <end position="644"/>
    </location>
</feature>
<dbReference type="EMBL" id="JAPVEA010000002">
    <property type="protein sequence ID" value="KAJ5460052.1"/>
    <property type="molecule type" value="Genomic_DNA"/>
</dbReference>
<organism evidence="3 4">
    <name type="scientific">Penicillium daleae</name>
    <dbReference type="NCBI Taxonomy" id="63821"/>
    <lineage>
        <taxon>Eukaryota</taxon>
        <taxon>Fungi</taxon>
        <taxon>Dikarya</taxon>
        <taxon>Ascomycota</taxon>
        <taxon>Pezizomycotina</taxon>
        <taxon>Eurotiomycetes</taxon>
        <taxon>Eurotiomycetidae</taxon>
        <taxon>Eurotiales</taxon>
        <taxon>Aspergillaceae</taxon>
        <taxon>Penicillium</taxon>
    </lineage>
</organism>
<dbReference type="RefSeq" id="XP_056769094.1">
    <property type="nucleotide sequence ID" value="XM_056904987.1"/>
</dbReference>
<feature type="compositionally biased region" description="Polar residues" evidence="1">
    <location>
        <begin position="418"/>
        <end position="436"/>
    </location>
</feature>
<keyword evidence="2" id="KW-1133">Transmembrane helix</keyword>
<feature type="compositionally biased region" description="Polar residues" evidence="1">
    <location>
        <begin position="597"/>
        <end position="611"/>
    </location>
</feature>
<dbReference type="GeneID" id="81595230"/>
<reference evidence="3" key="2">
    <citation type="journal article" date="2023" name="IMA Fungus">
        <title>Comparative genomic study of the Penicillium genus elucidates a diverse pangenome and 15 lateral gene transfer events.</title>
        <authorList>
            <person name="Petersen C."/>
            <person name="Sorensen T."/>
            <person name="Nielsen M.R."/>
            <person name="Sondergaard T.E."/>
            <person name="Sorensen J.L."/>
            <person name="Fitzpatrick D.A."/>
            <person name="Frisvad J.C."/>
            <person name="Nielsen K.L."/>
        </authorList>
    </citation>
    <scope>NUCLEOTIDE SEQUENCE</scope>
    <source>
        <strain evidence="3">IBT 16125</strain>
    </source>
</reference>
<evidence type="ECO:0000313" key="3">
    <source>
        <dbReference type="EMBL" id="KAJ5460052.1"/>
    </source>
</evidence>
<feature type="compositionally biased region" description="Basic and acidic residues" evidence="1">
    <location>
        <begin position="389"/>
        <end position="407"/>
    </location>
</feature>
<feature type="transmembrane region" description="Helical" evidence="2">
    <location>
        <begin position="71"/>
        <end position="91"/>
    </location>
</feature>
<feature type="transmembrane region" description="Helical" evidence="2">
    <location>
        <begin position="103"/>
        <end position="123"/>
    </location>
</feature>
<feature type="region of interest" description="Disordered" evidence="1">
    <location>
        <begin position="569"/>
        <end position="644"/>
    </location>
</feature>
<feature type="transmembrane region" description="Helical" evidence="2">
    <location>
        <begin position="135"/>
        <end position="155"/>
    </location>
</feature>
<proteinExistence type="predicted"/>
<keyword evidence="4" id="KW-1185">Reference proteome</keyword>
<evidence type="ECO:0000256" key="1">
    <source>
        <dbReference type="SAM" id="MobiDB-lite"/>
    </source>
</evidence>
<name>A0AAD6CDL1_9EURO</name>
<keyword evidence="2" id="KW-0812">Transmembrane</keyword>
<feature type="region of interest" description="Disordered" evidence="1">
    <location>
        <begin position="388"/>
        <end position="441"/>
    </location>
</feature>
<feature type="region of interest" description="Disordered" evidence="1">
    <location>
        <begin position="541"/>
        <end position="560"/>
    </location>
</feature>
<protein>
    <submittedName>
        <fullName evidence="3">Uncharacterized protein</fullName>
    </submittedName>
</protein>
<feature type="region of interest" description="Disordered" evidence="1">
    <location>
        <begin position="252"/>
        <end position="272"/>
    </location>
</feature>